<dbReference type="GO" id="GO:0004077">
    <property type="term" value="F:biotin--[biotin carboxyl-carrier protein] ligase activity"/>
    <property type="evidence" value="ECO:0007669"/>
    <property type="project" value="UniProtKB-EC"/>
</dbReference>
<evidence type="ECO:0000256" key="1">
    <source>
        <dbReference type="ARBA" id="ARBA00022598"/>
    </source>
</evidence>
<organism evidence="7 8">
    <name type="scientific">Corynebacterium falsenii</name>
    <dbReference type="NCBI Taxonomy" id="108486"/>
    <lineage>
        <taxon>Bacteria</taxon>
        <taxon>Bacillati</taxon>
        <taxon>Actinomycetota</taxon>
        <taxon>Actinomycetes</taxon>
        <taxon>Mycobacteriales</taxon>
        <taxon>Corynebacteriaceae</taxon>
        <taxon>Corynebacterium</taxon>
    </lineage>
</organism>
<keyword evidence="4" id="KW-0092">Biotin</keyword>
<dbReference type="InterPro" id="IPR045864">
    <property type="entry name" value="aa-tRNA-synth_II/BPL/LPL"/>
</dbReference>
<dbReference type="EMBL" id="QXJK01000001">
    <property type="protein sequence ID" value="RIX36966.1"/>
    <property type="molecule type" value="Genomic_DNA"/>
</dbReference>
<evidence type="ECO:0000256" key="3">
    <source>
        <dbReference type="ARBA" id="ARBA00022840"/>
    </source>
</evidence>
<dbReference type="Gene3D" id="2.30.30.100">
    <property type="match status" value="1"/>
</dbReference>
<dbReference type="Pfam" id="PF03099">
    <property type="entry name" value="BPL_LplA_LipB"/>
    <property type="match status" value="1"/>
</dbReference>
<dbReference type="EC" id="6.3.4.15" evidence="5"/>
<dbReference type="SUPFAM" id="SSF55681">
    <property type="entry name" value="Class II aaRS and biotin synthetases"/>
    <property type="match status" value="1"/>
</dbReference>
<keyword evidence="2" id="KW-0547">Nucleotide-binding</keyword>
<dbReference type="SUPFAM" id="SSF50037">
    <property type="entry name" value="C-terminal domain of transcriptional repressors"/>
    <property type="match status" value="1"/>
</dbReference>
<dbReference type="PROSITE" id="PS51733">
    <property type="entry name" value="BPL_LPL_CATALYTIC"/>
    <property type="match status" value="1"/>
</dbReference>
<dbReference type="GO" id="GO:0005524">
    <property type="term" value="F:ATP binding"/>
    <property type="evidence" value="ECO:0007669"/>
    <property type="project" value="UniProtKB-KW"/>
</dbReference>
<evidence type="ECO:0000259" key="6">
    <source>
        <dbReference type="PROSITE" id="PS51733"/>
    </source>
</evidence>
<dbReference type="InterPro" id="IPR008988">
    <property type="entry name" value="Transcriptional_repressor_C"/>
</dbReference>
<keyword evidence="3" id="KW-0067">ATP-binding</keyword>
<dbReference type="Proteomes" id="UP000285278">
    <property type="component" value="Unassembled WGS sequence"/>
</dbReference>
<comment type="caution">
    <text evidence="7">The sequence shown here is derived from an EMBL/GenBank/DDBJ whole genome shotgun (WGS) entry which is preliminary data.</text>
</comment>
<sequence>MDKPTRTPLDPAALRERLAEAGYRHVEVVEQTGSTNTDIADRVRLSDELPDMSVLLAEEQTAGRGRKGRAFFAPAHSQVICSVLIRVTEVPVERISLLPLLTGLSIAEAVRSSSGLAATVKWPNDVTYEGRKLSGILVEAAHLQPHAALILGFGVNYDLQPGEIPVEHASSIAALCDTVPSREDFTVEILTTLAENLARWRNLGGAPQTILPRYRELSSTLNTQVRAHLPGNKTLVGRAVAIDDDGELIIRTEDGQRHTVRAGEIVHLRPDGTGDYGGAY</sequence>
<dbReference type="NCBIfam" id="TIGR00121">
    <property type="entry name" value="birA_ligase"/>
    <property type="match status" value="1"/>
</dbReference>
<dbReference type="PANTHER" id="PTHR12835">
    <property type="entry name" value="BIOTIN PROTEIN LIGASE"/>
    <property type="match status" value="1"/>
</dbReference>
<feature type="domain" description="BPL/LPL catalytic" evidence="6">
    <location>
        <begin position="21"/>
        <end position="201"/>
    </location>
</feature>
<keyword evidence="1 7" id="KW-0436">Ligase</keyword>
<evidence type="ECO:0000256" key="5">
    <source>
        <dbReference type="ARBA" id="ARBA00024227"/>
    </source>
</evidence>
<evidence type="ECO:0000313" key="7">
    <source>
        <dbReference type="EMBL" id="RIX36966.1"/>
    </source>
</evidence>
<dbReference type="PANTHER" id="PTHR12835:SF5">
    <property type="entry name" value="BIOTIN--PROTEIN LIGASE"/>
    <property type="match status" value="1"/>
</dbReference>
<dbReference type="OrthoDB" id="9807064at2"/>
<accession>A0A418QAH6</accession>
<dbReference type="STRING" id="1451189.CFAL_09120"/>
<dbReference type="GO" id="GO:0005737">
    <property type="term" value="C:cytoplasm"/>
    <property type="evidence" value="ECO:0007669"/>
    <property type="project" value="TreeGrafter"/>
</dbReference>
<dbReference type="Gene3D" id="3.30.930.10">
    <property type="entry name" value="Bira Bifunctional Protein, Domain 2"/>
    <property type="match status" value="1"/>
</dbReference>
<dbReference type="Pfam" id="PF02237">
    <property type="entry name" value="BPL_C"/>
    <property type="match status" value="1"/>
</dbReference>
<evidence type="ECO:0000256" key="2">
    <source>
        <dbReference type="ARBA" id="ARBA00022741"/>
    </source>
</evidence>
<dbReference type="RefSeq" id="WP_119664229.1">
    <property type="nucleotide sequence ID" value="NZ_JAQPSN010000001.1"/>
</dbReference>
<protein>
    <recommendedName>
        <fullName evidence="5">biotin--[biotin carboxyl-carrier protein] ligase</fullName>
        <ecNumber evidence="5">6.3.4.15</ecNumber>
    </recommendedName>
</protein>
<dbReference type="InterPro" id="IPR003142">
    <property type="entry name" value="BPL_C"/>
</dbReference>
<evidence type="ECO:0000313" key="8">
    <source>
        <dbReference type="Proteomes" id="UP000285278"/>
    </source>
</evidence>
<dbReference type="InterPro" id="IPR004408">
    <property type="entry name" value="Biotin_CoA_COase_ligase"/>
</dbReference>
<name>A0A418QAH6_9CORY</name>
<keyword evidence="8" id="KW-1185">Reference proteome</keyword>
<reference evidence="7 8" key="1">
    <citation type="submission" date="2018-09" db="EMBL/GenBank/DDBJ databases">
        <title>Optimization and identification of Corynebacterium falsenii FN1-14 from fish paste.</title>
        <authorList>
            <person name="Daroonpunt R."/>
            <person name="Tanasupawat S."/>
        </authorList>
    </citation>
    <scope>NUCLEOTIDE SEQUENCE [LARGE SCALE GENOMIC DNA]</scope>
    <source>
        <strain evidence="7 8">FN1-14</strain>
    </source>
</reference>
<proteinExistence type="predicted"/>
<dbReference type="CDD" id="cd16442">
    <property type="entry name" value="BPL"/>
    <property type="match status" value="1"/>
</dbReference>
<gene>
    <name evidence="7" type="ORF">D3M95_00760</name>
</gene>
<dbReference type="AlphaFoldDB" id="A0A418QAH6"/>
<evidence type="ECO:0000256" key="4">
    <source>
        <dbReference type="ARBA" id="ARBA00023267"/>
    </source>
</evidence>
<dbReference type="InterPro" id="IPR004143">
    <property type="entry name" value="BPL_LPL_catalytic"/>
</dbReference>